<reference evidence="3 4" key="1">
    <citation type="submission" date="2023-11" db="EMBL/GenBank/DDBJ databases">
        <title>Draft genome of Azohydromonas lata strain H1 (DSM1123), a polyhydroxyalkanoate producer.</title>
        <authorList>
            <person name="Traversa D."/>
            <person name="D'Addabbo P."/>
            <person name="Pazzani C."/>
            <person name="Manzari C."/>
            <person name="Chiara M."/>
            <person name="Scrascia M."/>
        </authorList>
    </citation>
    <scope>NUCLEOTIDE SEQUENCE [LARGE SCALE GENOMIC DNA]</scope>
    <source>
        <strain evidence="3 4">H1</strain>
    </source>
</reference>
<feature type="coiled-coil region" evidence="1">
    <location>
        <begin position="21"/>
        <end position="48"/>
    </location>
</feature>
<evidence type="ECO:0000313" key="4">
    <source>
        <dbReference type="Proteomes" id="UP001293718"/>
    </source>
</evidence>
<keyword evidence="4" id="KW-1185">Reference proteome</keyword>
<evidence type="ECO:0000256" key="1">
    <source>
        <dbReference type="SAM" id="Coils"/>
    </source>
</evidence>
<sequence>MHKSNDDMPTGWVKPVAKPTRESLKARVAELRAELSEAERQLREIEEGERLEALVKIRNLMRGFDLTPADLGFTQAPKRRGRPRKAAP</sequence>
<dbReference type="RefSeq" id="WP_322467026.1">
    <property type="nucleotide sequence ID" value="NZ_JAXOJX010000041.1"/>
</dbReference>
<evidence type="ECO:0000313" key="3">
    <source>
        <dbReference type="EMBL" id="MDZ5459241.1"/>
    </source>
</evidence>
<gene>
    <name evidence="3" type="ORF">SM757_21920</name>
</gene>
<keyword evidence="1" id="KW-0175">Coiled coil</keyword>
<name>A0ABU5IK26_9BURK</name>
<organism evidence="3 4">
    <name type="scientific">Azohydromonas lata</name>
    <dbReference type="NCBI Taxonomy" id="45677"/>
    <lineage>
        <taxon>Bacteria</taxon>
        <taxon>Pseudomonadati</taxon>
        <taxon>Pseudomonadota</taxon>
        <taxon>Betaproteobacteria</taxon>
        <taxon>Burkholderiales</taxon>
        <taxon>Sphaerotilaceae</taxon>
        <taxon>Azohydromonas</taxon>
    </lineage>
</organism>
<feature type="compositionally biased region" description="Basic residues" evidence="2">
    <location>
        <begin position="77"/>
        <end position="88"/>
    </location>
</feature>
<accession>A0ABU5IK26</accession>
<dbReference type="Proteomes" id="UP001293718">
    <property type="component" value="Unassembled WGS sequence"/>
</dbReference>
<comment type="caution">
    <text evidence="3">The sequence shown here is derived from an EMBL/GenBank/DDBJ whole genome shotgun (WGS) entry which is preliminary data.</text>
</comment>
<dbReference type="EMBL" id="JAXOJX010000041">
    <property type="protein sequence ID" value="MDZ5459241.1"/>
    <property type="molecule type" value="Genomic_DNA"/>
</dbReference>
<protein>
    <submittedName>
        <fullName evidence="3">H-NS family nucleoid-associated regulatory protein</fullName>
    </submittedName>
</protein>
<proteinExistence type="predicted"/>
<feature type="region of interest" description="Disordered" evidence="2">
    <location>
        <begin position="68"/>
        <end position="88"/>
    </location>
</feature>
<evidence type="ECO:0000256" key="2">
    <source>
        <dbReference type="SAM" id="MobiDB-lite"/>
    </source>
</evidence>